<organism evidence="1 2">
    <name type="scientific">Aminicella lysinilytica</name>
    <dbReference type="NCBI Taxonomy" id="433323"/>
    <lineage>
        <taxon>Bacteria</taxon>
        <taxon>Bacillati</taxon>
        <taxon>Bacillota</taxon>
        <taxon>Clostridia</taxon>
        <taxon>Peptostreptococcales</taxon>
        <taxon>Anaerovoracaceae</taxon>
        <taxon>Aminicella</taxon>
    </lineage>
</organism>
<evidence type="ECO:0000313" key="2">
    <source>
        <dbReference type="Proteomes" id="UP000295500"/>
    </source>
</evidence>
<dbReference type="EMBL" id="SNXO01000024">
    <property type="protein sequence ID" value="TDP53020.1"/>
    <property type="molecule type" value="Genomic_DNA"/>
</dbReference>
<keyword evidence="2" id="KW-1185">Reference proteome</keyword>
<dbReference type="NCBIfam" id="NF047593">
    <property type="entry name" value="IS66_ISAeme5_TnpA"/>
    <property type="match status" value="1"/>
</dbReference>
<evidence type="ECO:0000313" key="1">
    <source>
        <dbReference type="EMBL" id="TDP53020.1"/>
    </source>
</evidence>
<gene>
    <name evidence="1" type="ORF">EV211_12438</name>
</gene>
<accession>A0A4R6Q0C7</accession>
<dbReference type="OrthoDB" id="9808061at2"/>
<comment type="caution">
    <text evidence="1">The sequence shown here is derived from an EMBL/GenBank/DDBJ whole genome shotgun (WGS) entry which is preliminary data.</text>
</comment>
<reference evidence="1 2" key="1">
    <citation type="submission" date="2019-03" db="EMBL/GenBank/DDBJ databases">
        <title>Genomic Encyclopedia of Type Strains, Phase IV (KMG-IV): sequencing the most valuable type-strain genomes for metagenomic binning, comparative biology and taxonomic classification.</title>
        <authorList>
            <person name="Goeker M."/>
        </authorList>
    </citation>
    <scope>NUCLEOTIDE SEQUENCE [LARGE SCALE GENOMIC DNA]</scope>
    <source>
        <strain evidence="1 2">DSM 28287</strain>
    </source>
</reference>
<proteinExistence type="predicted"/>
<dbReference type="Proteomes" id="UP000295500">
    <property type="component" value="Unassembled WGS sequence"/>
</dbReference>
<protein>
    <recommendedName>
        <fullName evidence="3">Transposase</fullName>
    </recommendedName>
</protein>
<dbReference type="AlphaFoldDB" id="A0A4R6Q0C7"/>
<evidence type="ECO:0008006" key="3">
    <source>
        <dbReference type="Google" id="ProtNLM"/>
    </source>
</evidence>
<sequence length="118" mass="13435">MDTQVVKQNVQMSQWAGIIQDRITSGKTITEYCDLHGITRTKYYYWLRKLRKSAIDNNPTAFAELTPPKDEAKSITTGPRIDYNAQVELYVAGVRIVINESTPRDLLKMVLEVVSDAE</sequence>
<name>A0A4R6Q0C7_9FIRM</name>
<dbReference type="RefSeq" id="WP_133528762.1">
    <property type="nucleotide sequence ID" value="NZ_SNXO01000024.1"/>
</dbReference>